<reference evidence="6 7" key="1">
    <citation type="submission" date="2020-08" db="EMBL/GenBank/DDBJ databases">
        <title>Genomic Encyclopedia of Type Strains, Phase IV (KMG-IV): sequencing the most valuable type-strain genomes for metagenomic binning, comparative biology and taxonomic classification.</title>
        <authorList>
            <person name="Goeker M."/>
        </authorList>
    </citation>
    <scope>NUCLEOTIDE SEQUENCE [LARGE SCALE GENOMIC DNA]</scope>
    <source>
        <strain evidence="6 7">DSM 7465</strain>
    </source>
</reference>
<dbReference type="Pfam" id="PF00440">
    <property type="entry name" value="TetR_N"/>
    <property type="match status" value="1"/>
</dbReference>
<feature type="DNA-binding region" description="H-T-H motif" evidence="4">
    <location>
        <begin position="42"/>
        <end position="61"/>
    </location>
</feature>
<evidence type="ECO:0000256" key="1">
    <source>
        <dbReference type="ARBA" id="ARBA00023015"/>
    </source>
</evidence>
<dbReference type="PRINTS" id="PR00455">
    <property type="entry name" value="HTHTETR"/>
</dbReference>
<dbReference type="SUPFAM" id="SSF46689">
    <property type="entry name" value="Homeodomain-like"/>
    <property type="match status" value="1"/>
</dbReference>
<evidence type="ECO:0000259" key="5">
    <source>
        <dbReference type="PROSITE" id="PS50977"/>
    </source>
</evidence>
<dbReference type="PROSITE" id="PS50977">
    <property type="entry name" value="HTH_TETR_2"/>
    <property type="match status" value="1"/>
</dbReference>
<dbReference type="InterPro" id="IPR009057">
    <property type="entry name" value="Homeodomain-like_sf"/>
</dbReference>
<evidence type="ECO:0000256" key="3">
    <source>
        <dbReference type="ARBA" id="ARBA00023163"/>
    </source>
</evidence>
<dbReference type="InterPro" id="IPR023772">
    <property type="entry name" value="DNA-bd_HTH_TetR-type_CS"/>
</dbReference>
<keyword evidence="2 4" id="KW-0238">DNA-binding</keyword>
<protein>
    <submittedName>
        <fullName evidence="6">AcrR family transcriptional regulator</fullName>
    </submittedName>
</protein>
<dbReference type="InterPro" id="IPR001647">
    <property type="entry name" value="HTH_TetR"/>
</dbReference>
<keyword evidence="3" id="KW-0804">Transcription</keyword>
<accession>A0A840HYG0</accession>
<dbReference type="PANTHER" id="PTHR30055">
    <property type="entry name" value="HTH-TYPE TRANSCRIPTIONAL REGULATOR RUTR"/>
    <property type="match status" value="1"/>
</dbReference>
<dbReference type="PROSITE" id="PS01081">
    <property type="entry name" value="HTH_TETR_1"/>
    <property type="match status" value="1"/>
</dbReference>
<dbReference type="EMBL" id="JACHOV010000011">
    <property type="protein sequence ID" value="MBB4642548.1"/>
    <property type="molecule type" value="Genomic_DNA"/>
</dbReference>
<feature type="domain" description="HTH tetR-type" evidence="5">
    <location>
        <begin position="19"/>
        <end position="79"/>
    </location>
</feature>
<evidence type="ECO:0000256" key="2">
    <source>
        <dbReference type="ARBA" id="ARBA00023125"/>
    </source>
</evidence>
<proteinExistence type="predicted"/>
<dbReference type="PANTHER" id="PTHR30055:SF238">
    <property type="entry name" value="MYCOFACTOCIN BIOSYNTHESIS TRANSCRIPTIONAL REGULATOR MFTR-RELATED"/>
    <property type="match status" value="1"/>
</dbReference>
<dbReference type="GO" id="GO:0000976">
    <property type="term" value="F:transcription cis-regulatory region binding"/>
    <property type="evidence" value="ECO:0007669"/>
    <property type="project" value="TreeGrafter"/>
</dbReference>
<keyword evidence="7" id="KW-1185">Reference proteome</keyword>
<dbReference type="Pfam" id="PF17754">
    <property type="entry name" value="TetR_C_14"/>
    <property type="match status" value="1"/>
</dbReference>
<dbReference type="Gene3D" id="1.10.10.60">
    <property type="entry name" value="Homeodomain-like"/>
    <property type="match status" value="1"/>
</dbReference>
<dbReference type="Proteomes" id="UP000575068">
    <property type="component" value="Unassembled WGS sequence"/>
</dbReference>
<gene>
    <name evidence="6" type="ORF">HNQ99_002879</name>
</gene>
<dbReference type="Gene3D" id="1.10.357.10">
    <property type="entry name" value="Tetracycline Repressor, domain 2"/>
    <property type="match status" value="1"/>
</dbReference>
<name>A0A840HYG0_9SPHN</name>
<organism evidence="6 7">
    <name type="scientific">Rhizorhapis suberifaciens</name>
    <name type="common">corky root of lettuce</name>
    <dbReference type="NCBI Taxonomy" id="13656"/>
    <lineage>
        <taxon>Bacteria</taxon>
        <taxon>Pseudomonadati</taxon>
        <taxon>Pseudomonadota</taxon>
        <taxon>Alphaproteobacteria</taxon>
        <taxon>Sphingomonadales</taxon>
        <taxon>Sphingomonadaceae</taxon>
        <taxon>Rhizorhapis</taxon>
    </lineage>
</organism>
<dbReference type="GO" id="GO:0003700">
    <property type="term" value="F:DNA-binding transcription factor activity"/>
    <property type="evidence" value="ECO:0007669"/>
    <property type="project" value="TreeGrafter"/>
</dbReference>
<comment type="caution">
    <text evidence="6">The sequence shown here is derived from an EMBL/GenBank/DDBJ whole genome shotgun (WGS) entry which is preliminary data.</text>
</comment>
<dbReference type="AlphaFoldDB" id="A0A840HYG0"/>
<keyword evidence="1" id="KW-0805">Transcription regulation</keyword>
<dbReference type="RefSeq" id="WP_184476736.1">
    <property type="nucleotide sequence ID" value="NZ_JACHOV010000011.1"/>
</dbReference>
<dbReference type="InterPro" id="IPR041347">
    <property type="entry name" value="MftR_C"/>
</dbReference>
<evidence type="ECO:0000313" key="6">
    <source>
        <dbReference type="EMBL" id="MBB4642548.1"/>
    </source>
</evidence>
<sequence length="211" mass="24149">MKRIEYGHVVGGIRDRRRADLIAEIHRIALRKFSDQGYDEMSLKDICEEAGISLRTLFRHFKGKDAILGHGIEAIERRIGERIAERPRDEPLLDTYRYAIDEMLTDFSTSPEHARLTQRLLEEVPAIRGQYLVPSAEHRTDTVDEELAHRLGRATGDGQVRLLRTILVIAVVQAITEWTSEGATKDLRHLVRDNLDLLQPVIDRIRARPAS</sequence>
<evidence type="ECO:0000313" key="7">
    <source>
        <dbReference type="Proteomes" id="UP000575068"/>
    </source>
</evidence>
<dbReference type="InterPro" id="IPR050109">
    <property type="entry name" value="HTH-type_TetR-like_transc_reg"/>
</dbReference>
<evidence type="ECO:0000256" key="4">
    <source>
        <dbReference type="PROSITE-ProRule" id="PRU00335"/>
    </source>
</evidence>